<dbReference type="EMBL" id="JABCIY010000254">
    <property type="protein sequence ID" value="KAF7186449.1"/>
    <property type="molecule type" value="Genomic_DNA"/>
</dbReference>
<evidence type="ECO:0000256" key="1">
    <source>
        <dbReference type="SAM" id="Phobius"/>
    </source>
</evidence>
<feature type="transmembrane region" description="Helical" evidence="1">
    <location>
        <begin position="890"/>
        <end position="919"/>
    </location>
</feature>
<gene>
    <name evidence="2" type="ORF">HII31_12245</name>
</gene>
<keyword evidence="1" id="KW-0812">Transmembrane</keyword>
<proteinExistence type="predicted"/>
<feature type="transmembrane region" description="Helical" evidence="1">
    <location>
        <begin position="956"/>
        <end position="976"/>
    </location>
</feature>
<dbReference type="AlphaFoldDB" id="A0A8H6VFQ2"/>
<name>A0A8H6VFQ2_9PEZI</name>
<protein>
    <recommendedName>
        <fullName evidence="4">Heterokaryon incompatibility domain-containing protein</fullName>
    </recommendedName>
</protein>
<keyword evidence="3" id="KW-1185">Reference proteome</keyword>
<comment type="caution">
    <text evidence="2">The sequence shown here is derived from an EMBL/GenBank/DDBJ whole genome shotgun (WGS) entry which is preliminary data.</text>
</comment>
<evidence type="ECO:0008006" key="4">
    <source>
        <dbReference type="Google" id="ProtNLM"/>
    </source>
</evidence>
<organism evidence="2 3">
    <name type="scientific">Pseudocercospora fuligena</name>
    <dbReference type="NCBI Taxonomy" id="685502"/>
    <lineage>
        <taxon>Eukaryota</taxon>
        <taxon>Fungi</taxon>
        <taxon>Dikarya</taxon>
        <taxon>Ascomycota</taxon>
        <taxon>Pezizomycotina</taxon>
        <taxon>Dothideomycetes</taxon>
        <taxon>Dothideomycetidae</taxon>
        <taxon>Mycosphaerellales</taxon>
        <taxon>Mycosphaerellaceae</taxon>
        <taxon>Pseudocercospora</taxon>
    </lineage>
</organism>
<reference evidence="2" key="1">
    <citation type="submission" date="2020-04" db="EMBL/GenBank/DDBJ databases">
        <title>Draft genome resource of the tomato pathogen Pseudocercospora fuligena.</title>
        <authorList>
            <person name="Zaccaron A."/>
        </authorList>
    </citation>
    <scope>NUCLEOTIDE SEQUENCE</scope>
    <source>
        <strain evidence="2">PF001</strain>
    </source>
</reference>
<dbReference type="PANTHER" id="PTHR39596">
    <property type="match status" value="1"/>
</dbReference>
<dbReference type="OrthoDB" id="3631744at2759"/>
<dbReference type="Proteomes" id="UP000660729">
    <property type="component" value="Unassembled WGS sequence"/>
</dbReference>
<keyword evidence="1" id="KW-0472">Membrane</keyword>
<evidence type="ECO:0000313" key="3">
    <source>
        <dbReference type="Proteomes" id="UP000660729"/>
    </source>
</evidence>
<evidence type="ECO:0000313" key="2">
    <source>
        <dbReference type="EMBL" id="KAF7186449.1"/>
    </source>
</evidence>
<keyword evidence="1" id="KW-1133">Transmembrane helix</keyword>
<sequence>MDHIPNENGRGLNIRVPYYAQELYFEGGDWETYPERAGYPWLCGQLTVQELNAQYQHVSDNDLRAFAQCWMFFAVLGKVLGPKNYSRQDFLVQNDQTGLWEITTSSAQVWMLRGNDRRPILGRPGMFDFRINTDNLVPFLNVVNKKAVLWDRFAAGKDDSWTDLAISFKVLIELLSTLPKHIARVDNNPSTLDIAAQPGPALDRIRTRLLQESGTWCPHQIEALCSTLSYSALIYLTGLTRMQRDTVDHTSCREQKSCVAYNTNLGVRVGSAHVDDKCACEHLQAPRKQRVRILARGGIAVLRCSKDRHGNIKLRFVPASPDLQYAAISHVWADGLGNTFENSIPRCQVLRLLKAVNAVSESRYPDYPGSVTVHFWLDVYCVPAQVSQSRIIDDDDRRSEQERQQDIELKKKAIARMDATYAWAEYVLVLDHELSKMVTLEWDPQVAMAQDKRGPQVAGTKSIACMAISAWNTRCWTYQEHAFARSTVLQGIGCQSHFDSLKTTNAVETTLQYDFMRLAGRHAMIGGGVQEYGLHYRQYANSENRSKSDASIKKSSFGSAWNIFSGRNTTQWKDMIVILANMLDLSAAAILQLESDMQMKAILASHGTLPISLLFVEMDRLGHGTTSHSEDRWIPTMPQSVYLPCSEAGDLIDVTASGLLLKPTELHSGAIWVLEVPLINDEMPDSCSVPVEQDRHSFWLSIPQNELRHCIERLPFRPTSALILLDRSDPLLEIDDTASFRGACLLPVGQHSENAQATIFVSPLTWGQRAVSNDNEAVLASKVVTDVLITSDIASWPKLPPSRARKLRSVKIIRIIIVGVNMSLAVLGVMLGFLLTSGGDTSNANKFFEVIRPHVEQTCEDLGTVNGVQNLLCTLQKEGSYGLKVKPAGAVLLASIAGLIFGYWLTFVVKYALLLLLMYGVHSEIDARRSWWRQLHGIFKLLVLREIRWWRWPEYLVLRLVVTCIATPVLLCEGVWKLRRKAGKSEDMELQESLVEDAQR</sequence>
<feature type="transmembrane region" description="Helical" evidence="1">
    <location>
        <begin position="812"/>
        <end position="835"/>
    </location>
</feature>
<dbReference type="PANTHER" id="PTHR39596:SF3">
    <property type="entry name" value="HETEROKARYON INCOMPATIBILITY DOMAIN-CONTAINING PROTEIN"/>
    <property type="match status" value="1"/>
</dbReference>
<accession>A0A8H6VFQ2</accession>